<reference evidence="3" key="1">
    <citation type="journal article" date="2013" name="Nature">
        <title>Pan genome of the phytoplankton Emiliania underpins its global distribution.</title>
        <authorList>
            <person name="Read B.A."/>
            <person name="Kegel J."/>
            <person name="Klute M.J."/>
            <person name="Kuo A."/>
            <person name="Lefebvre S.C."/>
            <person name="Maumus F."/>
            <person name="Mayer C."/>
            <person name="Miller J."/>
            <person name="Monier A."/>
            <person name="Salamov A."/>
            <person name="Young J."/>
            <person name="Aguilar M."/>
            <person name="Claverie J.M."/>
            <person name="Frickenhaus S."/>
            <person name="Gonzalez K."/>
            <person name="Herman E.K."/>
            <person name="Lin Y.C."/>
            <person name="Napier J."/>
            <person name="Ogata H."/>
            <person name="Sarno A.F."/>
            <person name="Shmutz J."/>
            <person name="Schroeder D."/>
            <person name="de Vargas C."/>
            <person name="Verret F."/>
            <person name="von Dassow P."/>
            <person name="Valentin K."/>
            <person name="Van de Peer Y."/>
            <person name="Wheeler G."/>
            <person name="Dacks J.B."/>
            <person name="Delwiche C.F."/>
            <person name="Dyhrman S.T."/>
            <person name="Glockner G."/>
            <person name="John U."/>
            <person name="Richards T."/>
            <person name="Worden A.Z."/>
            <person name="Zhang X."/>
            <person name="Grigoriev I.V."/>
            <person name="Allen A.E."/>
            <person name="Bidle K."/>
            <person name="Borodovsky M."/>
            <person name="Bowler C."/>
            <person name="Brownlee C."/>
            <person name="Cock J.M."/>
            <person name="Elias M."/>
            <person name="Gladyshev V.N."/>
            <person name="Groth M."/>
            <person name="Guda C."/>
            <person name="Hadaegh A."/>
            <person name="Iglesias-Rodriguez M.D."/>
            <person name="Jenkins J."/>
            <person name="Jones B.M."/>
            <person name="Lawson T."/>
            <person name="Leese F."/>
            <person name="Lindquist E."/>
            <person name="Lobanov A."/>
            <person name="Lomsadze A."/>
            <person name="Malik S.B."/>
            <person name="Marsh M.E."/>
            <person name="Mackinder L."/>
            <person name="Mock T."/>
            <person name="Mueller-Roeber B."/>
            <person name="Pagarete A."/>
            <person name="Parker M."/>
            <person name="Probert I."/>
            <person name="Quesneville H."/>
            <person name="Raines C."/>
            <person name="Rensing S.A."/>
            <person name="Riano-Pachon D.M."/>
            <person name="Richier S."/>
            <person name="Rokitta S."/>
            <person name="Shiraiwa Y."/>
            <person name="Soanes D.M."/>
            <person name="van der Giezen M."/>
            <person name="Wahlund T.M."/>
            <person name="Williams B."/>
            <person name="Wilson W."/>
            <person name="Wolfe G."/>
            <person name="Wurch L.L."/>
        </authorList>
    </citation>
    <scope>NUCLEOTIDE SEQUENCE</scope>
</reference>
<dbReference type="HOGENOM" id="CLU_790933_0_0_1"/>
<dbReference type="PANTHER" id="PTHR36542">
    <property type="entry name" value="GIG2-LIKE PROTEIN DRED-RELATED"/>
    <property type="match status" value="1"/>
</dbReference>
<dbReference type="RefSeq" id="XP_005786881.1">
    <property type="nucleotide sequence ID" value="XM_005786824.1"/>
</dbReference>
<protein>
    <recommendedName>
        <fullName evidence="1">PARP catalytic domain-containing protein</fullName>
    </recommendedName>
</protein>
<reference evidence="2" key="2">
    <citation type="submission" date="2024-10" db="UniProtKB">
        <authorList>
            <consortium name="EnsemblProtists"/>
        </authorList>
    </citation>
    <scope>IDENTIFICATION</scope>
</reference>
<dbReference type="AlphaFoldDB" id="A0A0D3KFB7"/>
<organism evidence="2 3">
    <name type="scientific">Emiliania huxleyi (strain CCMP1516)</name>
    <dbReference type="NCBI Taxonomy" id="280463"/>
    <lineage>
        <taxon>Eukaryota</taxon>
        <taxon>Haptista</taxon>
        <taxon>Haptophyta</taxon>
        <taxon>Prymnesiophyceae</taxon>
        <taxon>Isochrysidales</taxon>
        <taxon>Noelaerhabdaceae</taxon>
        <taxon>Emiliania</taxon>
    </lineage>
</organism>
<dbReference type="SUPFAM" id="SSF56399">
    <property type="entry name" value="ADP-ribosylation"/>
    <property type="match status" value="1"/>
</dbReference>
<evidence type="ECO:0000313" key="2">
    <source>
        <dbReference type="EnsemblProtists" id="EOD34452"/>
    </source>
</evidence>
<accession>A0A0D3KFB7</accession>
<sequence>MSRLVLHQRDDGVAQTLLRKAATHARDGDVWVDGRTCVPNGELVTVLRREAEFGWVRTGAGVEGYLKLSYLLPPPEEAKVQRHGQGQTTMLRKVATHARDGDVWVDGRTCVPNGELVTVLRREAEFGWVRTGAGVEGYLKLSYLLPPAVAKVQRDDGVAQTLLRKVATHARDGDVWVDGRTCVPNGELVTVLRREAEFGWVRTGAGVEGYLKLAYLAAEEGVPNKLLMFHGTDGANAAGIIQHGLRPSAGGRLGPGVYLTPDQTVANTIAKHRGLQFVLECEVTPGKVYNFDTGTGALPAQKQTWAASGFNAAQSMHPPWAGVDAAFCEYCIHDAAAVRVIKVEGFVAKPT</sequence>
<dbReference type="InterPro" id="IPR012317">
    <property type="entry name" value="Poly(ADP-ribose)pol_cat_dom"/>
</dbReference>
<dbReference type="PaxDb" id="2903-EOD34452"/>
<keyword evidence="3" id="KW-1185">Reference proteome</keyword>
<dbReference type="GO" id="GO:0003950">
    <property type="term" value="F:NAD+ poly-ADP-ribosyltransferase activity"/>
    <property type="evidence" value="ECO:0007669"/>
    <property type="project" value="InterPro"/>
</dbReference>
<dbReference type="Proteomes" id="UP000013827">
    <property type="component" value="Unassembled WGS sequence"/>
</dbReference>
<dbReference type="Pfam" id="PF00644">
    <property type="entry name" value="PARP"/>
    <property type="match status" value="1"/>
</dbReference>
<dbReference type="EnsemblProtists" id="EOD34452">
    <property type="protein sequence ID" value="EOD34452"/>
    <property type="gene ID" value="EMIHUDRAFT_363487"/>
</dbReference>
<evidence type="ECO:0000313" key="3">
    <source>
        <dbReference type="Proteomes" id="UP000013827"/>
    </source>
</evidence>
<dbReference type="KEGG" id="ehx:EMIHUDRAFT_363487"/>
<proteinExistence type="predicted"/>
<dbReference type="Gene3D" id="3.90.228.10">
    <property type="match status" value="1"/>
</dbReference>
<evidence type="ECO:0000259" key="1">
    <source>
        <dbReference type="Pfam" id="PF00644"/>
    </source>
</evidence>
<feature type="domain" description="PARP catalytic" evidence="1">
    <location>
        <begin position="222"/>
        <end position="295"/>
    </location>
</feature>
<name>A0A0D3KFB7_EMIH1</name>
<dbReference type="GO" id="GO:0005737">
    <property type="term" value="C:cytoplasm"/>
    <property type="evidence" value="ECO:0007669"/>
    <property type="project" value="TreeGrafter"/>
</dbReference>
<dbReference type="GeneID" id="17279722"/>